<evidence type="ECO:0000313" key="2">
    <source>
        <dbReference type="Proteomes" id="UP000197138"/>
    </source>
</evidence>
<dbReference type="Proteomes" id="UP000197138">
    <property type="component" value="Unassembled WGS sequence"/>
</dbReference>
<sequence length="80" mass="8897">MDAPPATIANLHPLSSTHPPFCFVTPSRLHSQPFFESIATEGHTKSTKRPPFGAQIYVLELLCLPAKPRGHIPSYWRSTD</sequence>
<protein>
    <submittedName>
        <fullName evidence="1">Uncharacterized protein</fullName>
    </submittedName>
</protein>
<gene>
    <name evidence="1" type="ORF">CDL15_Pgr012586</name>
</gene>
<evidence type="ECO:0000313" key="1">
    <source>
        <dbReference type="EMBL" id="OWM89949.1"/>
    </source>
</evidence>
<accession>A0A218XZC1</accession>
<organism evidence="1 2">
    <name type="scientific">Punica granatum</name>
    <name type="common">Pomegranate</name>
    <dbReference type="NCBI Taxonomy" id="22663"/>
    <lineage>
        <taxon>Eukaryota</taxon>
        <taxon>Viridiplantae</taxon>
        <taxon>Streptophyta</taxon>
        <taxon>Embryophyta</taxon>
        <taxon>Tracheophyta</taxon>
        <taxon>Spermatophyta</taxon>
        <taxon>Magnoliopsida</taxon>
        <taxon>eudicotyledons</taxon>
        <taxon>Gunneridae</taxon>
        <taxon>Pentapetalae</taxon>
        <taxon>rosids</taxon>
        <taxon>malvids</taxon>
        <taxon>Myrtales</taxon>
        <taxon>Lythraceae</taxon>
        <taxon>Punica</taxon>
    </lineage>
</organism>
<name>A0A218XZC1_PUNGR</name>
<reference evidence="2" key="1">
    <citation type="journal article" date="2017" name="Plant J.">
        <title>The pomegranate (Punica granatum L.) genome and the genomics of punicalagin biosynthesis.</title>
        <authorList>
            <person name="Qin G."/>
            <person name="Xu C."/>
            <person name="Ming R."/>
            <person name="Tang H."/>
            <person name="Guyot R."/>
            <person name="Kramer E.M."/>
            <person name="Hu Y."/>
            <person name="Yi X."/>
            <person name="Qi Y."/>
            <person name="Xu X."/>
            <person name="Gao Z."/>
            <person name="Pan H."/>
            <person name="Jian J."/>
            <person name="Tian Y."/>
            <person name="Yue Z."/>
            <person name="Xu Y."/>
        </authorList>
    </citation>
    <scope>NUCLEOTIDE SEQUENCE [LARGE SCALE GENOMIC DNA]</scope>
    <source>
        <strain evidence="2">cv. Dabenzi</strain>
    </source>
</reference>
<dbReference type="AlphaFoldDB" id="A0A218XZC1"/>
<dbReference type="EMBL" id="MTKT01000661">
    <property type="protein sequence ID" value="OWM89949.1"/>
    <property type="molecule type" value="Genomic_DNA"/>
</dbReference>
<proteinExistence type="predicted"/>
<comment type="caution">
    <text evidence="1">The sequence shown here is derived from an EMBL/GenBank/DDBJ whole genome shotgun (WGS) entry which is preliminary data.</text>
</comment>